<evidence type="ECO:0000313" key="2">
    <source>
        <dbReference type="Proteomes" id="UP000541444"/>
    </source>
</evidence>
<sequence>MGSTGALISHLNFNNPHLNFTCKQQHRGFFPQINRVRVAQNQLIGCKRFSRVVCCALEDVNGKEQQKLGSGVGSALEERPRVIGGVIRAEELSNIETLTHEFWVSSPSNFLMSRSRMCWVLGYVGLSTVRLI</sequence>
<reference evidence="1 2" key="1">
    <citation type="journal article" date="2020" name="IScience">
        <title>Genome Sequencing of the Endangered Kingdonia uniflora (Circaeasteraceae, Ranunculales) Reveals Potential Mechanisms of Evolutionary Specialization.</title>
        <authorList>
            <person name="Sun Y."/>
            <person name="Deng T."/>
            <person name="Zhang A."/>
            <person name="Moore M.J."/>
            <person name="Landis J.B."/>
            <person name="Lin N."/>
            <person name="Zhang H."/>
            <person name="Zhang X."/>
            <person name="Huang J."/>
            <person name="Zhang X."/>
            <person name="Sun H."/>
            <person name="Wang H."/>
        </authorList>
    </citation>
    <scope>NUCLEOTIDE SEQUENCE [LARGE SCALE GENOMIC DNA]</scope>
    <source>
        <strain evidence="1">TB1705</strain>
        <tissue evidence="1">Leaf</tissue>
    </source>
</reference>
<dbReference type="AlphaFoldDB" id="A0A7J7P143"/>
<name>A0A7J7P143_9MAGN</name>
<protein>
    <submittedName>
        <fullName evidence="1">Uncharacterized protein</fullName>
    </submittedName>
</protein>
<accession>A0A7J7P143</accession>
<dbReference type="Proteomes" id="UP000541444">
    <property type="component" value="Unassembled WGS sequence"/>
</dbReference>
<proteinExistence type="predicted"/>
<comment type="caution">
    <text evidence="1">The sequence shown here is derived from an EMBL/GenBank/DDBJ whole genome shotgun (WGS) entry which is preliminary data.</text>
</comment>
<organism evidence="1 2">
    <name type="scientific">Kingdonia uniflora</name>
    <dbReference type="NCBI Taxonomy" id="39325"/>
    <lineage>
        <taxon>Eukaryota</taxon>
        <taxon>Viridiplantae</taxon>
        <taxon>Streptophyta</taxon>
        <taxon>Embryophyta</taxon>
        <taxon>Tracheophyta</taxon>
        <taxon>Spermatophyta</taxon>
        <taxon>Magnoliopsida</taxon>
        <taxon>Ranunculales</taxon>
        <taxon>Circaeasteraceae</taxon>
        <taxon>Kingdonia</taxon>
    </lineage>
</organism>
<keyword evidence="2" id="KW-1185">Reference proteome</keyword>
<gene>
    <name evidence="1" type="ORF">GIB67_028475</name>
</gene>
<evidence type="ECO:0000313" key="1">
    <source>
        <dbReference type="EMBL" id="KAF6173177.1"/>
    </source>
</evidence>
<dbReference type="EMBL" id="JACGCM010000354">
    <property type="protein sequence ID" value="KAF6173177.1"/>
    <property type="molecule type" value="Genomic_DNA"/>
</dbReference>